<organism evidence="1">
    <name type="scientific">marine sediment metagenome</name>
    <dbReference type="NCBI Taxonomy" id="412755"/>
    <lineage>
        <taxon>unclassified sequences</taxon>
        <taxon>metagenomes</taxon>
        <taxon>ecological metagenomes</taxon>
    </lineage>
</organism>
<dbReference type="AlphaFoldDB" id="A0A0F9GNP7"/>
<comment type="caution">
    <text evidence="1">The sequence shown here is derived from an EMBL/GenBank/DDBJ whole genome shotgun (WGS) entry which is preliminary data.</text>
</comment>
<gene>
    <name evidence="1" type="ORF">LCGC14_1803870</name>
</gene>
<protein>
    <submittedName>
        <fullName evidence="1">Uncharacterized protein</fullName>
    </submittedName>
</protein>
<name>A0A0F9GNP7_9ZZZZ</name>
<sequence>MGWENAEAGIAAAVGVDMWSGNRMQVVPYPRRIMAAALIGGDTVGVGKVDIYVGSVYRGTLTVTTASQALDKQKDILPQSIVVPANTMLHVFITEVTATNSTINWFLFDR</sequence>
<accession>A0A0F9GNP7</accession>
<reference evidence="1" key="1">
    <citation type="journal article" date="2015" name="Nature">
        <title>Complex archaea that bridge the gap between prokaryotes and eukaryotes.</title>
        <authorList>
            <person name="Spang A."/>
            <person name="Saw J.H."/>
            <person name="Jorgensen S.L."/>
            <person name="Zaremba-Niedzwiedzka K."/>
            <person name="Martijn J."/>
            <person name="Lind A.E."/>
            <person name="van Eijk R."/>
            <person name="Schleper C."/>
            <person name="Guy L."/>
            <person name="Ettema T.J."/>
        </authorList>
    </citation>
    <scope>NUCLEOTIDE SEQUENCE</scope>
</reference>
<dbReference type="EMBL" id="LAZR01017421">
    <property type="protein sequence ID" value="KKM00495.1"/>
    <property type="molecule type" value="Genomic_DNA"/>
</dbReference>
<proteinExistence type="predicted"/>
<evidence type="ECO:0000313" key="1">
    <source>
        <dbReference type="EMBL" id="KKM00495.1"/>
    </source>
</evidence>